<dbReference type="PROSITE" id="PS00695">
    <property type="entry name" value="ENT_VIR_OMP_2"/>
    <property type="match status" value="1"/>
</dbReference>
<dbReference type="GO" id="GO:0009279">
    <property type="term" value="C:cell outer membrane"/>
    <property type="evidence" value="ECO:0007669"/>
    <property type="project" value="UniProtKB-SubCell"/>
</dbReference>
<organism evidence="8 9">
    <name type="scientific">Proteus vulgaris</name>
    <dbReference type="NCBI Taxonomy" id="585"/>
    <lineage>
        <taxon>Bacteria</taxon>
        <taxon>Pseudomonadati</taxon>
        <taxon>Pseudomonadota</taxon>
        <taxon>Gammaproteobacteria</taxon>
        <taxon>Enterobacterales</taxon>
        <taxon>Morganellaceae</taxon>
        <taxon>Proteus</taxon>
    </lineage>
</organism>
<reference evidence="8 9" key="1">
    <citation type="submission" date="2020-01" db="EMBL/GenBank/DDBJ databases">
        <title>The genomic epidemiology of tigecycline resistance gene tet(X) variants in a swine farm in China.</title>
        <authorList>
            <person name="Peng K."/>
            <person name="Li R."/>
        </authorList>
    </citation>
    <scope>NUCLEOTIDE SEQUENCE [LARGE SCALE GENOMIC DNA]</scope>
    <source>
        <strain evidence="8 9">ZN3</strain>
    </source>
</reference>
<dbReference type="PANTHER" id="PTHR35892:SF2">
    <property type="entry name" value="OUTER MEMBRANE PROTEIN PAGN"/>
    <property type="match status" value="1"/>
</dbReference>
<sequence length="179" mass="20058">MKNKLVTPIVAIALSIITFNASANLKNTLSFGYAQTQIKIDGDKVDGAPKGINIKYDHKLNESFGIIGSIIYNHKKYYCYDVQDEMNAQSNFNYYLLTAGPSYRFNEYINIYGLIGTSIISAKYKDDIENYHEKKASLSYGVGLQINPISNIAIDASYEYSKVNDANLGTWVLGVGYRF</sequence>
<evidence type="ECO:0000313" key="8">
    <source>
        <dbReference type="EMBL" id="QIF93909.1"/>
    </source>
</evidence>
<accession>A0A6G6SLH9</accession>
<dbReference type="Pfam" id="PF13505">
    <property type="entry name" value="OMP_b-brl"/>
    <property type="match status" value="1"/>
</dbReference>
<dbReference type="InterPro" id="IPR027385">
    <property type="entry name" value="Beta-barrel_OMP"/>
</dbReference>
<dbReference type="Proteomes" id="UP000503287">
    <property type="component" value="Chromosome"/>
</dbReference>
<feature type="signal peptide" evidence="6">
    <location>
        <begin position="1"/>
        <end position="23"/>
    </location>
</feature>
<keyword evidence="2" id="KW-1134">Transmembrane beta strand</keyword>
<comment type="subcellular location">
    <subcellularLocation>
        <location evidence="1">Cell outer membrane</location>
        <topology evidence="1">Multi-pass membrane protein</topology>
    </subcellularLocation>
</comment>
<keyword evidence="3" id="KW-0812">Transmembrane</keyword>
<dbReference type="PANTHER" id="PTHR35892">
    <property type="entry name" value="OUTER MEMBRANE PROTEIN PAGN-RELATED"/>
    <property type="match status" value="1"/>
</dbReference>
<keyword evidence="5" id="KW-0472">Membrane</keyword>
<evidence type="ECO:0000259" key="7">
    <source>
        <dbReference type="Pfam" id="PF13505"/>
    </source>
</evidence>
<evidence type="ECO:0000256" key="2">
    <source>
        <dbReference type="ARBA" id="ARBA00022452"/>
    </source>
</evidence>
<proteinExistence type="predicted"/>
<dbReference type="PRINTS" id="PR00316">
    <property type="entry name" value="ENTEROVIROMP"/>
</dbReference>
<evidence type="ECO:0000256" key="6">
    <source>
        <dbReference type="SAM" id="SignalP"/>
    </source>
</evidence>
<dbReference type="Gene3D" id="2.40.160.20">
    <property type="match status" value="1"/>
</dbReference>
<dbReference type="RefSeq" id="WP_164526223.1">
    <property type="nucleotide sequence ID" value="NZ_CP047344.1"/>
</dbReference>
<keyword evidence="4 6" id="KW-0732">Signal</keyword>
<evidence type="ECO:0000256" key="5">
    <source>
        <dbReference type="ARBA" id="ARBA00023136"/>
    </source>
</evidence>
<evidence type="ECO:0000256" key="3">
    <source>
        <dbReference type="ARBA" id="ARBA00022692"/>
    </source>
</evidence>
<dbReference type="SUPFAM" id="SSF56925">
    <property type="entry name" value="OMPA-like"/>
    <property type="match status" value="1"/>
</dbReference>
<evidence type="ECO:0000256" key="1">
    <source>
        <dbReference type="ARBA" id="ARBA00004571"/>
    </source>
</evidence>
<evidence type="ECO:0000256" key="4">
    <source>
        <dbReference type="ARBA" id="ARBA00022729"/>
    </source>
</evidence>
<evidence type="ECO:0000313" key="9">
    <source>
        <dbReference type="Proteomes" id="UP000503287"/>
    </source>
</evidence>
<dbReference type="InterPro" id="IPR051723">
    <property type="entry name" value="Bact_OM_Invasion-Related"/>
</dbReference>
<dbReference type="InterPro" id="IPR000758">
    <property type="entry name" value="Enterovir_OMP"/>
</dbReference>
<feature type="domain" description="Outer membrane protein beta-barrel" evidence="7">
    <location>
        <begin position="11"/>
        <end position="179"/>
    </location>
</feature>
<dbReference type="AlphaFoldDB" id="A0A6G6SLH9"/>
<name>A0A6G6SLH9_PROVU</name>
<keyword evidence="9" id="KW-1185">Reference proteome</keyword>
<dbReference type="EMBL" id="CP047344">
    <property type="protein sequence ID" value="QIF93909.1"/>
    <property type="molecule type" value="Genomic_DNA"/>
</dbReference>
<gene>
    <name evidence="8" type="ORF">GTH24_08400</name>
</gene>
<dbReference type="GO" id="GO:0044384">
    <property type="term" value="C:host outer membrane"/>
    <property type="evidence" value="ECO:0007669"/>
    <property type="project" value="InterPro"/>
</dbReference>
<feature type="chain" id="PRO_5026265863" evidence="6">
    <location>
        <begin position="24"/>
        <end position="179"/>
    </location>
</feature>
<dbReference type="InterPro" id="IPR011250">
    <property type="entry name" value="OMP/PagP_B-barrel"/>
</dbReference>
<protein>
    <submittedName>
        <fullName evidence="8">Outer membrane beta-barrel protein</fullName>
    </submittedName>
</protein>